<evidence type="ECO:0000313" key="3">
    <source>
        <dbReference type="Proteomes" id="UP001163846"/>
    </source>
</evidence>
<keyword evidence="1" id="KW-1133">Transmembrane helix</keyword>
<keyword evidence="3" id="KW-1185">Reference proteome</keyword>
<dbReference type="Proteomes" id="UP001163846">
    <property type="component" value="Unassembled WGS sequence"/>
</dbReference>
<proteinExistence type="predicted"/>
<gene>
    <name evidence="2" type="ORF">F5878DRAFT_404884</name>
</gene>
<feature type="transmembrane region" description="Helical" evidence="1">
    <location>
        <begin position="136"/>
        <end position="158"/>
    </location>
</feature>
<evidence type="ECO:0000313" key="2">
    <source>
        <dbReference type="EMBL" id="KAJ3833473.1"/>
    </source>
</evidence>
<keyword evidence="1" id="KW-0472">Membrane</keyword>
<dbReference type="AlphaFoldDB" id="A0AA38NZT8"/>
<organism evidence="2 3">
    <name type="scientific">Lentinula raphanica</name>
    <dbReference type="NCBI Taxonomy" id="153919"/>
    <lineage>
        <taxon>Eukaryota</taxon>
        <taxon>Fungi</taxon>
        <taxon>Dikarya</taxon>
        <taxon>Basidiomycota</taxon>
        <taxon>Agaricomycotina</taxon>
        <taxon>Agaricomycetes</taxon>
        <taxon>Agaricomycetidae</taxon>
        <taxon>Agaricales</taxon>
        <taxon>Marasmiineae</taxon>
        <taxon>Omphalotaceae</taxon>
        <taxon>Lentinula</taxon>
    </lineage>
</organism>
<comment type="caution">
    <text evidence="2">The sequence shown here is derived from an EMBL/GenBank/DDBJ whole genome shotgun (WGS) entry which is preliminary data.</text>
</comment>
<reference evidence="2" key="1">
    <citation type="submission" date="2022-08" db="EMBL/GenBank/DDBJ databases">
        <authorList>
            <consortium name="DOE Joint Genome Institute"/>
            <person name="Min B."/>
            <person name="Riley R."/>
            <person name="Sierra-Patev S."/>
            <person name="Naranjo-Ortiz M."/>
            <person name="Looney B."/>
            <person name="Konkel Z."/>
            <person name="Slot J.C."/>
            <person name="Sakamoto Y."/>
            <person name="Steenwyk J.L."/>
            <person name="Rokas A."/>
            <person name="Carro J."/>
            <person name="Camarero S."/>
            <person name="Ferreira P."/>
            <person name="Molpeceres G."/>
            <person name="Ruiz-Duenas F.J."/>
            <person name="Serrano A."/>
            <person name="Henrissat B."/>
            <person name="Drula E."/>
            <person name="Hughes K.W."/>
            <person name="Mata J.L."/>
            <person name="Ishikawa N.K."/>
            <person name="Vargas-Isla R."/>
            <person name="Ushijima S."/>
            <person name="Smith C.A."/>
            <person name="Ahrendt S."/>
            <person name="Andreopoulos W."/>
            <person name="He G."/>
            <person name="Labutti K."/>
            <person name="Lipzen A."/>
            <person name="Ng V."/>
            <person name="Sandor L."/>
            <person name="Barry K."/>
            <person name="Martinez A.T."/>
            <person name="Xiao Y."/>
            <person name="Gibbons J.G."/>
            <person name="Terashima K."/>
            <person name="Hibbett D.S."/>
            <person name="Grigoriev I.V."/>
        </authorList>
    </citation>
    <scope>NUCLEOTIDE SEQUENCE</scope>
    <source>
        <strain evidence="2">TFB9207</strain>
    </source>
</reference>
<protein>
    <submittedName>
        <fullName evidence="2">Uncharacterized protein</fullName>
    </submittedName>
</protein>
<dbReference type="EMBL" id="MU806689">
    <property type="protein sequence ID" value="KAJ3833473.1"/>
    <property type="molecule type" value="Genomic_DNA"/>
</dbReference>
<keyword evidence="1" id="KW-0812">Transmembrane</keyword>
<evidence type="ECO:0000256" key="1">
    <source>
        <dbReference type="SAM" id="Phobius"/>
    </source>
</evidence>
<accession>A0AA38NZT8</accession>
<sequence>MIRVNGMRWYCDVFSPWAWWLYIHRAQKSGIPSNICRIFTDLHAYSRVSTFATLPRIKTNRQLGQISSLANARGYMSTKDFVHQPQPSFYHNYLSSHYSERIPQVVALVLLLIPKLHANTTTFNVRKLLDPPSVCILSQISISLISLNLATILCNLMIKQQATMKWTIVIACAHHQLPRIRAKLRYKRRLTISQSPP</sequence>
<name>A0AA38NZT8_9AGAR</name>